<reference evidence="3" key="1">
    <citation type="submission" date="2016-11" db="EMBL/GenBank/DDBJ databases">
        <authorList>
            <person name="Shukria A."/>
            <person name="Stevens D.C."/>
        </authorList>
    </citation>
    <scope>NUCLEOTIDE SEQUENCE [LARGE SCALE GENOMIC DNA]</scope>
    <source>
        <strain evidence="3">Cbfe23</strain>
    </source>
</reference>
<evidence type="ECO:0000313" key="3">
    <source>
        <dbReference type="Proteomes" id="UP000182229"/>
    </source>
</evidence>
<reference evidence="2 3" key="2">
    <citation type="submission" date="2016-12" db="EMBL/GenBank/DDBJ databases">
        <title>Draft Genome Sequence of Cystobacter ferrugineus Strain Cbfe23.</title>
        <authorList>
            <person name="Akbar S."/>
            <person name="Dowd S.E."/>
            <person name="Stevens D.C."/>
        </authorList>
    </citation>
    <scope>NUCLEOTIDE SEQUENCE [LARGE SCALE GENOMIC DNA]</scope>
    <source>
        <strain evidence="2 3">Cbfe23</strain>
    </source>
</reference>
<feature type="transmembrane region" description="Helical" evidence="1">
    <location>
        <begin position="20"/>
        <end position="43"/>
    </location>
</feature>
<organism evidence="2 3">
    <name type="scientific">Cystobacter ferrugineus</name>
    <dbReference type="NCBI Taxonomy" id="83449"/>
    <lineage>
        <taxon>Bacteria</taxon>
        <taxon>Pseudomonadati</taxon>
        <taxon>Myxococcota</taxon>
        <taxon>Myxococcia</taxon>
        <taxon>Myxococcales</taxon>
        <taxon>Cystobacterineae</taxon>
        <taxon>Archangiaceae</taxon>
        <taxon>Cystobacter</taxon>
    </lineage>
</organism>
<dbReference type="RefSeq" id="WP_071904933.1">
    <property type="nucleotide sequence ID" value="NZ_MPIN01000023.1"/>
</dbReference>
<dbReference type="Proteomes" id="UP000182229">
    <property type="component" value="Unassembled WGS sequence"/>
</dbReference>
<proteinExistence type="predicted"/>
<sequence>MSLSSHVLDETRQALVHELLDVRMLVSTVVWTVALYCMMWVVPEPTSKALAAGMTLLLMGYLGLQTMYGFMDGWARMADTAHHATTFEELREAGEEFGKVLGEDAARAMILAVATLGGHTLGQQVLPRVKSLPRFNLADKQFEAQGGAAVMGRLEVTEEALATEGALAQAVAAVDTVATSPQGSLAVVLLKKGTGSGSGQAPGGRYAETVIRHRGGNRQVELSDGQRRHVPRGKSAADIPAEDKVGDMLQEAVTQAANEWGPHRLSPNEKDAIEQAMKKGKYWLARLLEREARGHYVQLKVKAQFEHLYDFSLSKGVDVVVPGGYKYEILSGTESNLARHGRRMAGEFFRMLTF</sequence>
<dbReference type="AlphaFoldDB" id="A0A1L9AVS5"/>
<evidence type="ECO:0000313" key="2">
    <source>
        <dbReference type="EMBL" id="OJH34096.1"/>
    </source>
</evidence>
<dbReference type="STRING" id="83449.BON30_45655"/>
<protein>
    <submittedName>
        <fullName evidence="2">Uncharacterized protein</fullName>
    </submittedName>
</protein>
<accession>A0A1L9AVS5</accession>
<name>A0A1L9AVS5_9BACT</name>
<keyword evidence="1" id="KW-0812">Transmembrane</keyword>
<keyword evidence="3" id="KW-1185">Reference proteome</keyword>
<feature type="transmembrane region" description="Helical" evidence="1">
    <location>
        <begin position="49"/>
        <end position="70"/>
    </location>
</feature>
<keyword evidence="1" id="KW-0472">Membrane</keyword>
<comment type="caution">
    <text evidence="2">The sequence shown here is derived from an EMBL/GenBank/DDBJ whole genome shotgun (WGS) entry which is preliminary data.</text>
</comment>
<evidence type="ECO:0000256" key="1">
    <source>
        <dbReference type="SAM" id="Phobius"/>
    </source>
</evidence>
<dbReference type="EMBL" id="MPIN01000023">
    <property type="protein sequence ID" value="OJH34096.1"/>
    <property type="molecule type" value="Genomic_DNA"/>
</dbReference>
<gene>
    <name evidence="2" type="ORF">BON30_45655</name>
</gene>
<keyword evidence="1" id="KW-1133">Transmembrane helix</keyword>